<evidence type="ECO:0000259" key="1">
    <source>
        <dbReference type="PROSITE" id="PS50828"/>
    </source>
</evidence>
<accession>A0A168RCS6</accession>
<dbReference type="STRING" id="29557.MGALLINA_04180"/>
<dbReference type="RefSeq" id="WP_082836743.1">
    <property type="nucleotide sequence ID" value="NZ_LVLH01000035.1"/>
</dbReference>
<gene>
    <name evidence="2" type="ORF">MGALLINA_04180</name>
</gene>
<keyword evidence="3" id="KW-1185">Reference proteome</keyword>
<evidence type="ECO:0000313" key="3">
    <source>
        <dbReference type="Proteomes" id="UP000076983"/>
    </source>
</evidence>
<dbReference type="Gene3D" id="3.30.1370.110">
    <property type="match status" value="1"/>
</dbReference>
<reference evidence="2 3" key="1">
    <citation type="submission" date="2016-03" db="EMBL/GenBank/DDBJ databases">
        <title>Genome sequence of Mycoplasma gallinarum strain Mgn_IPT.</title>
        <authorList>
            <person name="Yacoub E."/>
            <person name="Sirand-Pugnet P."/>
            <person name="Barre A."/>
            <person name="Maurier F."/>
            <person name="Blanchard A."/>
            <person name="Ben Abdelmoumen B.M."/>
        </authorList>
    </citation>
    <scope>NUCLEOTIDE SEQUENCE [LARGE SCALE GENOMIC DNA]</scope>
    <source>
        <strain evidence="2 3">Mgn_IPT</strain>
    </source>
</reference>
<dbReference type="InterPro" id="IPR002625">
    <property type="entry name" value="Smr_dom"/>
</dbReference>
<protein>
    <recommendedName>
        <fullName evidence="1">Smr domain-containing protein</fullName>
    </recommendedName>
</protein>
<dbReference type="OrthoDB" id="401369at2"/>
<evidence type="ECO:0000313" key="2">
    <source>
        <dbReference type="EMBL" id="OAB48847.1"/>
    </source>
</evidence>
<dbReference type="PATRIC" id="fig|29557.3.peg.410"/>
<proteinExistence type="predicted"/>
<dbReference type="Proteomes" id="UP000076983">
    <property type="component" value="Unassembled WGS sequence"/>
</dbReference>
<dbReference type="InterPro" id="IPR036063">
    <property type="entry name" value="Smr_dom_sf"/>
</dbReference>
<dbReference type="SUPFAM" id="SSF160443">
    <property type="entry name" value="SMR domain-like"/>
    <property type="match status" value="1"/>
</dbReference>
<organism evidence="2 3">
    <name type="scientific">Mycoplasmopsis gallinarum</name>
    <dbReference type="NCBI Taxonomy" id="29557"/>
    <lineage>
        <taxon>Bacteria</taxon>
        <taxon>Bacillati</taxon>
        <taxon>Mycoplasmatota</taxon>
        <taxon>Mycoplasmoidales</taxon>
        <taxon>Metamycoplasmataceae</taxon>
        <taxon>Mycoplasmopsis</taxon>
    </lineage>
</organism>
<comment type="caution">
    <text evidence="2">The sequence shown here is derived from an EMBL/GenBank/DDBJ whole genome shotgun (WGS) entry which is preliminary data.</text>
</comment>
<name>A0A168RCS6_9BACT</name>
<sequence>MKTLDLHSLRREQAISKIILFIEEIIENEIVFSTIITGKGTGALRILAIEELSNYSNLTWEVVNDGGAILITNHLNNQNSNFDNYAIDEYPVLDLDDKYN</sequence>
<dbReference type="Pfam" id="PF01713">
    <property type="entry name" value="Smr"/>
    <property type="match status" value="1"/>
</dbReference>
<dbReference type="AlphaFoldDB" id="A0A168RCS6"/>
<feature type="domain" description="Smr" evidence="1">
    <location>
        <begin position="4"/>
        <end position="74"/>
    </location>
</feature>
<dbReference type="EMBL" id="LVLH01000035">
    <property type="protein sequence ID" value="OAB48847.1"/>
    <property type="molecule type" value="Genomic_DNA"/>
</dbReference>
<dbReference type="PROSITE" id="PS50828">
    <property type="entry name" value="SMR"/>
    <property type="match status" value="1"/>
</dbReference>